<feature type="transmembrane region" description="Helical" evidence="7">
    <location>
        <begin position="73"/>
        <end position="91"/>
    </location>
</feature>
<keyword evidence="4 7" id="KW-0812">Transmembrane</keyword>
<protein>
    <recommendedName>
        <fullName evidence="7">TRAP transporter small permease protein</fullName>
    </recommendedName>
</protein>
<gene>
    <name evidence="9" type="ORF">GCM10011322_33970</name>
</gene>
<feature type="transmembrane region" description="Helical" evidence="7">
    <location>
        <begin position="21"/>
        <end position="46"/>
    </location>
</feature>
<evidence type="ECO:0000259" key="8">
    <source>
        <dbReference type="Pfam" id="PF04290"/>
    </source>
</evidence>
<organism evidence="9 10">
    <name type="scientific">Salinarimonas ramus</name>
    <dbReference type="NCBI Taxonomy" id="690164"/>
    <lineage>
        <taxon>Bacteria</taxon>
        <taxon>Pseudomonadati</taxon>
        <taxon>Pseudomonadota</taxon>
        <taxon>Alphaproteobacteria</taxon>
        <taxon>Hyphomicrobiales</taxon>
        <taxon>Salinarimonadaceae</taxon>
        <taxon>Salinarimonas</taxon>
    </lineage>
</organism>
<evidence type="ECO:0000256" key="3">
    <source>
        <dbReference type="ARBA" id="ARBA00022475"/>
    </source>
</evidence>
<comment type="caution">
    <text evidence="9">The sequence shown here is derived from an EMBL/GenBank/DDBJ whole genome shotgun (WGS) entry which is preliminary data.</text>
</comment>
<feature type="transmembrane region" description="Helical" evidence="7">
    <location>
        <begin position="112"/>
        <end position="134"/>
    </location>
</feature>
<evidence type="ECO:0000256" key="4">
    <source>
        <dbReference type="ARBA" id="ARBA00022692"/>
    </source>
</evidence>
<comment type="function">
    <text evidence="7">Part of the tripartite ATP-independent periplasmic (TRAP) transport system.</text>
</comment>
<evidence type="ECO:0000256" key="2">
    <source>
        <dbReference type="ARBA" id="ARBA00022448"/>
    </source>
</evidence>
<dbReference type="EMBL" id="BMMF01000010">
    <property type="protein sequence ID" value="GGK44099.1"/>
    <property type="molecule type" value="Genomic_DNA"/>
</dbReference>
<name>A0A917QDS0_9HYPH</name>
<accession>A0A917QDS0</accession>
<evidence type="ECO:0000313" key="10">
    <source>
        <dbReference type="Proteomes" id="UP000600449"/>
    </source>
</evidence>
<dbReference type="Pfam" id="PF04290">
    <property type="entry name" value="DctQ"/>
    <property type="match status" value="1"/>
</dbReference>
<feature type="transmembrane region" description="Helical" evidence="7">
    <location>
        <begin position="154"/>
        <end position="176"/>
    </location>
</feature>
<sequence>MDATAKRPSAALAAIGTVLERVCGAVAVIGGVALLGMIVVSVISIFGRSILPGLAGFVGLEFRAASIPGDVELVQIGTGVAVFAFLPFCQLRRGNVLVDFFTSGAPLRVRAGLDLVGNLIFTALAGLIAWRLVAGLQDKIAYNDTTMVLRLPEAYPFAFGVACAWLLAIVCAYTVWRSAEEIRTDRPIGPQDVAEH</sequence>
<keyword evidence="2 7" id="KW-0813">Transport</keyword>
<comment type="subcellular location">
    <subcellularLocation>
        <location evidence="7">Cell inner membrane</location>
        <topology evidence="7">Multi-pass membrane protein</topology>
    </subcellularLocation>
    <subcellularLocation>
        <location evidence="1">Cell membrane</location>
        <topology evidence="1">Multi-pass membrane protein</topology>
    </subcellularLocation>
</comment>
<dbReference type="InterPro" id="IPR055348">
    <property type="entry name" value="DctQ"/>
</dbReference>
<keyword evidence="10" id="KW-1185">Reference proteome</keyword>
<feature type="domain" description="Tripartite ATP-independent periplasmic transporters DctQ component" evidence="8">
    <location>
        <begin position="37"/>
        <end position="179"/>
    </location>
</feature>
<evidence type="ECO:0000313" key="9">
    <source>
        <dbReference type="EMBL" id="GGK44099.1"/>
    </source>
</evidence>
<keyword evidence="7" id="KW-0997">Cell inner membrane</keyword>
<keyword evidence="6 7" id="KW-0472">Membrane</keyword>
<dbReference type="Proteomes" id="UP000600449">
    <property type="component" value="Unassembled WGS sequence"/>
</dbReference>
<comment type="subunit">
    <text evidence="7">The complex comprises the extracytoplasmic solute receptor protein and the two transmembrane proteins.</text>
</comment>
<dbReference type="AlphaFoldDB" id="A0A917QDS0"/>
<reference evidence="9 10" key="1">
    <citation type="journal article" date="2014" name="Int. J. Syst. Evol. Microbiol.">
        <title>Complete genome sequence of Corynebacterium casei LMG S-19264T (=DSM 44701T), isolated from a smear-ripened cheese.</title>
        <authorList>
            <consortium name="US DOE Joint Genome Institute (JGI-PGF)"/>
            <person name="Walter F."/>
            <person name="Albersmeier A."/>
            <person name="Kalinowski J."/>
            <person name="Ruckert C."/>
        </authorList>
    </citation>
    <scope>NUCLEOTIDE SEQUENCE [LARGE SCALE GENOMIC DNA]</scope>
    <source>
        <strain evidence="9 10">CGMCC 1.9161</strain>
    </source>
</reference>
<evidence type="ECO:0000256" key="1">
    <source>
        <dbReference type="ARBA" id="ARBA00004651"/>
    </source>
</evidence>
<keyword evidence="5 7" id="KW-1133">Transmembrane helix</keyword>
<dbReference type="RefSeq" id="WP_188914444.1">
    <property type="nucleotide sequence ID" value="NZ_BMMF01000010.1"/>
</dbReference>
<keyword evidence="3" id="KW-1003">Cell membrane</keyword>
<evidence type="ECO:0000256" key="6">
    <source>
        <dbReference type="ARBA" id="ARBA00023136"/>
    </source>
</evidence>
<dbReference type="GO" id="GO:0005886">
    <property type="term" value="C:plasma membrane"/>
    <property type="evidence" value="ECO:0007669"/>
    <property type="project" value="UniProtKB-SubCell"/>
</dbReference>
<dbReference type="GO" id="GO:0022857">
    <property type="term" value="F:transmembrane transporter activity"/>
    <property type="evidence" value="ECO:0007669"/>
    <property type="project" value="UniProtKB-UniRule"/>
</dbReference>
<proteinExistence type="inferred from homology"/>
<evidence type="ECO:0000256" key="5">
    <source>
        <dbReference type="ARBA" id="ARBA00022989"/>
    </source>
</evidence>
<evidence type="ECO:0000256" key="7">
    <source>
        <dbReference type="RuleBase" id="RU369079"/>
    </source>
</evidence>
<comment type="similarity">
    <text evidence="7">Belongs to the TRAP transporter small permease family.</text>
</comment>